<dbReference type="RefSeq" id="WP_231820850.1">
    <property type="nucleotide sequence ID" value="NZ_CP082781.1"/>
</dbReference>
<evidence type="ECO:0000313" key="1">
    <source>
        <dbReference type="EMBL" id="UGS27503.1"/>
    </source>
</evidence>
<accession>A0ABY3RX29</accession>
<dbReference type="PANTHER" id="PTHR10151">
    <property type="entry name" value="ECTONUCLEOTIDE PYROPHOSPHATASE/PHOSPHODIESTERASE"/>
    <property type="match status" value="1"/>
</dbReference>
<dbReference type="PANTHER" id="PTHR10151:SF120">
    <property type="entry name" value="BIS(5'-ADENOSYL)-TRIPHOSPHATASE"/>
    <property type="match status" value="1"/>
</dbReference>
<dbReference type="Pfam" id="PF01663">
    <property type="entry name" value="Phosphodiest"/>
    <property type="match status" value="1"/>
</dbReference>
<sequence>MTLMLPAVPPTARSITGVAQDLLDAIGSPRDADPPVNRGEAEPLPAVRSAVLVVIDGLGAAQLRAHAGHARTLASAMTKRDVAFSVFPSTTASALTSLVTGVAPGRHGLVGYRVLDRERGRLVNQLSGWEQERIDPASWQREPTVFERARALGHPVHAVGLPAYARSGFSAATLRGADFHAAKSGADRVALALGLAEENDGALVYCYLPEADKAGHRDGVASAEWVAALEDIDAALSVPVPRGVGVLVTADHGMVDVPRHRHLIVDESGPMRDGVAHIGGEPRMLHVYLDDPDRLGSARSAWAAGTEGAADVLTRDEAIAGGLFGAEVTADAAARIGDLVIPARGTWALYDGAAEDQKAQDMVGQHGSLTPEELRVPLLRMGAFAR</sequence>
<evidence type="ECO:0000313" key="2">
    <source>
        <dbReference type="Proteomes" id="UP001199642"/>
    </source>
</evidence>
<reference evidence="1 2" key="1">
    <citation type="submission" date="2023-01" db="EMBL/GenBank/DDBJ databases">
        <title>Characterization of estradiol degrading bacteria Microbacterium sp. MZT7 and reveal degrading genes through genome analysis.</title>
        <authorList>
            <person name="Hao P."/>
            <person name="Gao Y."/>
        </authorList>
    </citation>
    <scope>NUCLEOTIDE SEQUENCE [LARGE SCALE GENOMIC DNA]</scope>
    <source>
        <strain evidence="1 2">MZT7</strain>
    </source>
</reference>
<dbReference type="Proteomes" id="UP001199642">
    <property type="component" value="Chromosome"/>
</dbReference>
<dbReference type="SUPFAM" id="SSF53649">
    <property type="entry name" value="Alkaline phosphatase-like"/>
    <property type="match status" value="1"/>
</dbReference>
<dbReference type="InterPro" id="IPR002591">
    <property type="entry name" value="Phosphodiest/P_Trfase"/>
</dbReference>
<protein>
    <submittedName>
        <fullName evidence="1">Alkaline phosphatase family protein</fullName>
    </submittedName>
</protein>
<organism evidence="1 2">
    <name type="scientific">Microbacterium resistens</name>
    <dbReference type="NCBI Taxonomy" id="156977"/>
    <lineage>
        <taxon>Bacteria</taxon>
        <taxon>Bacillati</taxon>
        <taxon>Actinomycetota</taxon>
        <taxon>Actinomycetes</taxon>
        <taxon>Micrococcales</taxon>
        <taxon>Microbacteriaceae</taxon>
        <taxon>Microbacterium</taxon>
    </lineage>
</organism>
<gene>
    <name evidence="1" type="ORF">K8F61_04735</name>
</gene>
<keyword evidence="2" id="KW-1185">Reference proteome</keyword>
<proteinExistence type="predicted"/>
<dbReference type="EMBL" id="CP082781">
    <property type="protein sequence ID" value="UGS27503.1"/>
    <property type="molecule type" value="Genomic_DNA"/>
</dbReference>
<dbReference type="InterPro" id="IPR017850">
    <property type="entry name" value="Alkaline_phosphatase_core_sf"/>
</dbReference>
<dbReference type="Gene3D" id="3.40.720.10">
    <property type="entry name" value="Alkaline Phosphatase, subunit A"/>
    <property type="match status" value="1"/>
</dbReference>
<name>A0ABY3RX29_9MICO</name>